<dbReference type="InterPro" id="IPR051207">
    <property type="entry name" value="ComplexI_NDUFA9_subunit"/>
</dbReference>
<dbReference type="GO" id="GO:0044877">
    <property type="term" value="F:protein-containing complex binding"/>
    <property type="evidence" value="ECO:0007669"/>
    <property type="project" value="TreeGrafter"/>
</dbReference>
<proteinExistence type="predicted"/>
<dbReference type="InterPro" id="IPR036291">
    <property type="entry name" value="NAD(P)-bd_dom_sf"/>
</dbReference>
<dbReference type="Pfam" id="PF01370">
    <property type="entry name" value="Epimerase"/>
    <property type="match status" value="1"/>
</dbReference>
<evidence type="ECO:0000259" key="1">
    <source>
        <dbReference type="SMART" id="SM00822"/>
    </source>
</evidence>
<dbReference type="InterPro" id="IPR001509">
    <property type="entry name" value="Epimerase_deHydtase"/>
</dbReference>
<dbReference type="OrthoDB" id="5292533at2"/>
<dbReference type="Proteomes" id="UP000285575">
    <property type="component" value="Unassembled WGS sequence"/>
</dbReference>
<accession>A0A437RLM0</accession>
<dbReference type="Gene3D" id="3.40.50.720">
    <property type="entry name" value="NAD(P)-binding Rossmann-like Domain"/>
    <property type="match status" value="1"/>
</dbReference>
<dbReference type="CDD" id="cd05271">
    <property type="entry name" value="NDUFA9_like_SDR_a"/>
    <property type="match status" value="1"/>
</dbReference>
<name>A0A437RLM0_9BURK</name>
<dbReference type="AlphaFoldDB" id="A0A437RLM0"/>
<dbReference type="InterPro" id="IPR057326">
    <property type="entry name" value="KR_dom"/>
</dbReference>
<feature type="domain" description="Ketoreductase" evidence="1">
    <location>
        <begin position="2"/>
        <end position="191"/>
    </location>
</feature>
<reference evidence="2 3" key="1">
    <citation type="submission" date="2019-01" db="EMBL/GenBank/DDBJ databases">
        <authorList>
            <person name="Chen W.-M."/>
        </authorList>
    </citation>
    <scope>NUCLEOTIDE SEQUENCE [LARGE SCALE GENOMIC DNA]</scope>
    <source>
        <strain evidence="2 3">KYPY4</strain>
    </source>
</reference>
<dbReference type="RefSeq" id="WP_128228139.1">
    <property type="nucleotide sequence ID" value="NZ_SACR01000002.1"/>
</dbReference>
<evidence type="ECO:0000313" key="3">
    <source>
        <dbReference type="Proteomes" id="UP000285575"/>
    </source>
</evidence>
<organism evidence="2 3">
    <name type="scientific">Rubrivivax rivuli</name>
    <dbReference type="NCBI Taxonomy" id="1862385"/>
    <lineage>
        <taxon>Bacteria</taxon>
        <taxon>Pseudomonadati</taxon>
        <taxon>Pseudomonadota</taxon>
        <taxon>Betaproteobacteria</taxon>
        <taxon>Burkholderiales</taxon>
        <taxon>Sphaerotilaceae</taxon>
        <taxon>Rubrivivax</taxon>
    </lineage>
</organism>
<dbReference type="SUPFAM" id="SSF51735">
    <property type="entry name" value="NAD(P)-binding Rossmann-fold domains"/>
    <property type="match status" value="1"/>
</dbReference>
<protein>
    <submittedName>
        <fullName evidence="2">Complex I NDUFA9 subunit family protein</fullName>
    </submittedName>
</protein>
<gene>
    <name evidence="2" type="ORF">EOE66_08085</name>
</gene>
<dbReference type="SMART" id="SM00822">
    <property type="entry name" value="PKS_KR"/>
    <property type="match status" value="1"/>
</dbReference>
<dbReference type="PANTHER" id="PTHR12126:SF11">
    <property type="entry name" value="NADH DEHYDROGENASE [UBIQUINONE] 1 ALPHA SUBCOMPLEX SUBUNIT 9, MITOCHONDRIAL"/>
    <property type="match status" value="1"/>
</dbReference>
<keyword evidence="3" id="KW-1185">Reference proteome</keyword>
<sequence length="319" mass="33896">MNSILVLGGTGFVGRALCQRLAASNPRLRIVVPSRRPARAKGLSALPTVQLVQADVNDDATLARLVAGNDAVVNLVAILHGSPAAFDRAHVQLPRHLAQACRNAGVQRLVHVSALGVGREVNAAPSNYLRSKTAGEHVLEQSGLQLTLLRPSVIFGAEDSFLNLFAQLQRLAPFLPLAGTQARFQPVWVDDVAAAIVSALQQPASIGKTYELAGPTVYTLAELVRLAGRWSGHERPIMALPDGIARLQALAMELMPGPTLMSRDNIDSMKLPNVASGQLPGLQALGITPTPLEAIGPGYLGHEHGRAKLEKLRAGARRE</sequence>
<comment type="caution">
    <text evidence="2">The sequence shown here is derived from an EMBL/GenBank/DDBJ whole genome shotgun (WGS) entry which is preliminary data.</text>
</comment>
<dbReference type="PANTHER" id="PTHR12126">
    <property type="entry name" value="NADH-UBIQUINONE OXIDOREDUCTASE 39 KDA SUBUNIT-RELATED"/>
    <property type="match status" value="1"/>
</dbReference>
<evidence type="ECO:0000313" key="2">
    <source>
        <dbReference type="EMBL" id="RVU47677.1"/>
    </source>
</evidence>
<dbReference type="EMBL" id="SACR01000002">
    <property type="protein sequence ID" value="RVU47677.1"/>
    <property type="molecule type" value="Genomic_DNA"/>
</dbReference>